<evidence type="ECO:0000313" key="3">
    <source>
        <dbReference type="Proteomes" id="UP000027936"/>
    </source>
</evidence>
<comment type="caution">
    <text evidence="2">The sequence shown here is derived from an EMBL/GenBank/DDBJ whole genome shotgun (WGS) entry which is preliminary data.</text>
</comment>
<keyword evidence="1" id="KW-0472">Membrane</keyword>
<keyword evidence="1" id="KW-0812">Transmembrane</keyword>
<name>A0A072NHI4_SCHAZ</name>
<dbReference type="Proteomes" id="UP000027936">
    <property type="component" value="Unassembled WGS sequence"/>
</dbReference>
<gene>
    <name evidence="2" type="ORF">M670_03727</name>
</gene>
<dbReference type="PATRIC" id="fig|1348973.3.peg.3608"/>
<dbReference type="AlphaFoldDB" id="A0A072NHI4"/>
<evidence type="ECO:0000313" key="2">
    <source>
        <dbReference type="EMBL" id="KEF37134.1"/>
    </source>
</evidence>
<feature type="transmembrane region" description="Helical" evidence="1">
    <location>
        <begin position="7"/>
        <end position="26"/>
    </location>
</feature>
<dbReference type="EMBL" id="JJRY01000018">
    <property type="protein sequence ID" value="KEF37134.1"/>
    <property type="molecule type" value="Genomic_DNA"/>
</dbReference>
<sequence>MDQKAKLIIGLISSLIICLFGVYRLVIETPTAVEYLVVPIAFAVSGLIGFVGSLVKLKKIK</sequence>
<dbReference type="RefSeq" id="WP_035197306.1">
    <property type="nucleotide sequence ID" value="NZ_JJRY01000018.1"/>
</dbReference>
<evidence type="ECO:0000256" key="1">
    <source>
        <dbReference type="SAM" id="Phobius"/>
    </source>
</evidence>
<accession>A0A072NHI4</accession>
<feature type="transmembrane region" description="Helical" evidence="1">
    <location>
        <begin position="32"/>
        <end position="55"/>
    </location>
</feature>
<dbReference type="GeneID" id="89468178"/>
<protein>
    <submittedName>
        <fullName evidence="2">Uncharacterized protein</fullName>
    </submittedName>
</protein>
<dbReference type="OrthoDB" id="2927302at2"/>
<keyword evidence="1" id="KW-1133">Transmembrane helix</keyword>
<reference evidence="2 3" key="1">
    <citation type="submission" date="2014-04" db="EMBL/GenBank/DDBJ databases">
        <title>Draft genome sequence of Bacillus azotoformans MEV2011, a (co-) denitrifying strain unable to grow in the presence of oxygen.</title>
        <authorList>
            <person name="Nielsen M."/>
            <person name="Schreiber L."/>
            <person name="Finster K."/>
            <person name="Schramm A."/>
        </authorList>
    </citation>
    <scope>NUCLEOTIDE SEQUENCE [LARGE SCALE GENOMIC DNA]</scope>
    <source>
        <strain evidence="2 3">MEV2011</strain>
    </source>
</reference>
<proteinExistence type="predicted"/>
<organism evidence="2 3">
    <name type="scientific">Schinkia azotoformans MEV2011</name>
    <dbReference type="NCBI Taxonomy" id="1348973"/>
    <lineage>
        <taxon>Bacteria</taxon>
        <taxon>Bacillati</taxon>
        <taxon>Bacillota</taxon>
        <taxon>Bacilli</taxon>
        <taxon>Bacillales</taxon>
        <taxon>Bacillaceae</taxon>
        <taxon>Calidifontibacillus/Schinkia group</taxon>
        <taxon>Schinkia</taxon>
    </lineage>
</organism>